<dbReference type="EMBL" id="CAJVQB010009208">
    <property type="protein sequence ID" value="CAG8727779.1"/>
    <property type="molecule type" value="Genomic_DNA"/>
</dbReference>
<accession>A0ABN7V4K0</accession>
<gene>
    <name evidence="1" type="ORF">GMARGA_LOCUS14095</name>
</gene>
<protein>
    <submittedName>
        <fullName evidence="1">36227_t:CDS:1</fullName>
    </submittedName>
</protein>
<evidence type="ECO:0000313" key="1">
    <source>
        <dbReference type="EMBL" id="CAG8727779.1"/>
    </source>
</evidence>
<comment type="caution">
    <text evidence="1">The sequence shown here is derived from an EMBL/GenBank/DDBJ whole genome shotgun (WGS) entry which is preliminary data.</text>
</comment>
<keyword evidence="2" id="KW-1185">Reference proteome</keyword>
<organism evidence="1 2">
    <name type="scientific">Gigaspora margarita</name>
    <dbReference type="NCBI Taxonomy" id="4874"/>
    <lineage>
        <taxon>Eukaryota</taxon>
        <taxon>Fungi</taxon>
        <taxon>Fungi incertae sedis</taxon>
        <taxon>Mucoromycota</taxon>
        <taxon>Glomeromycotina</taxon>
        <taxon>Glomeromycetes</taxon>
        <taxon>Diversisporales</taxon>
        <taxon>Gigasporaceae</taxon>
        <taxon>Gigaspora</taxon>
    </lineage>
</organism>
<dbReference type="Proteomes" id="UP000789901">
    <property type="component" value="Unassembled WGS sequence"/>
</dbReference>
<dbReference type="PANTHER" id="PTHR23070">
    <property type="entry name" value="BCS1 AAA-TYPE ATPASE"/>
    <property type="match status" value="1"/>
</dbReference>
<name>A0ABN7V4K0_GIGMA</name>
<dbReference type="Gene3D" id="3.40.50.300">
    <property type="entry name" value="P-loop containing nucleotide triphosphate hydrolases"/>
    <property type="match status" value="1"/>
</dbReference>
<feature type="non-terminal residue" evidence="1">
    <location>
        <position position="1"/>
    </location>
</feature>
<sequence>LYHINLKDFKNDNEMSAAFSSVPPNQIIVLEDVDTQSSVLYRRDDHPNYCNFISEDALKEKDDLSKFKDLLSFISLSNFLEYLDGQMLSEGTIIIMTMNHIEHLDPAWLVFF</sequence>
<reference evidence="1 2" key="1">
    <citation type="submission" date="2021-06" db="EMBL/GenBank/DDBJ databases">
        <authorList>
            <person name="Kallberg Y."/>
            <person name="Tangrot J."/>
            <person name="Rosling A."/>
        </authorList>
    </citation>
    <scope>NUCLEOTIDE SEQUENCE [LARGE SCALE GENOMIC DNA]</scope>
    <source>
        <strain evidence="1 2">120-4 pot B 10/14</strain>
    </source>
</reference>
<proteinExistence type="predicted"/>
<dbReference type="InterPro" id="IPR027417">
    <property type="entry name" value="P-loop_NTPase"/>
</dbReference>
<dbReference type="InterPro" id="IPR050747">
    <property type="entry name" value="Mitochondrial_chaperone_BCS1"/>
</dbReference>
<evidence type="ECO:0000313" key="2">
    <source>
        <dbReference type="Proteomes" id="UP000789901"/>
    </source>
</evidence>